<dbReference type="SMART" id="SM00450">
    <property type="entry name" value="RHOD"/>
    <property type="match status" value="1"/>
</dbReference>
<keyword evidence="4" id="KW-1185">Reference proteome</keyword>
<feature type="region of interest" description="Disordered" evidence="1">
    <location>
        <begin position="24"/>
        <end position="90"/>
    </location>
</feature>
<dbReference type="InterPro" id="IPR036873">
    <property type="entry name" value="Rhodanese-like_dom_sf"/>
</dbReference>
<dbReference type="RefSeq" id="WP_179266992.1">
    <property type="nucleotide sequence ID" value="NZ_CP058579.1"/>
</dbReference>
<feature type="compositionally biased region" description="Low complexity" evidence="1">
    <location>
        <begin position="34"/>
        <end position="54"/>
    </location>
</feature>
<sequence length="329" mass="35432">MKDESSTRRRFIHAAGASAVFALAGCSSDGNGSGSTEDGGTPTEGTGSPTATGTEDGEYVGPRNGDDLPEDPNPKDGYPPEFESVPEERNVDTDSFETLERGGQTIKLVPTDVAYYWYVRGEARFVDTRSESEFEVSHVFGSVLSPAGDGIDLPDDPVLEWPEGDRIVTYCACPHHLSSLRAASLLNRGYQEVYALDEGFDAWRENDYPLAGEDIGRVPPVRVINGKVPQRHEGEFAWAYHEGSDQREATPIQADGSYELRTKFVDVNADATVRVETPAYNVTGTFEELTAGTISRDGTVPSGDGSSGNGTANGTSTDDGGFDVRPFLR</sequence>
<dbReference type="Pfam" id="PF00581">
    <property type="entry name" value="Rhodanese"/>
    <property type="match status" value="1"/>
</dbReference>
<dbReference type="PROSITE" id="PS51318">
    <property type="entry name" value="TAT"/>
    <property type="match status" value="1"/>
</dbReference>
<protein>
    <submittedName>
        <fullName evidence="3">Rhodanese-like domain-containing protein</fullName>
    </submittedName>
</protein>
<evidence type="ECO:0000313" key="3">
    <source>
        <dbReference type="EMBL" id="QLG60406.1"/>
    </source>
</evidence>
<name>A0A7D5L802_9EURY</name>
<dbReference type="CDD" id="cd00158">
    <property type="entry name" value="RHOD"/>
    <property type="match status" value="1"/>
</dbReference>
<feature type="compositionally biased region" description="Low complexity" evidence="1">
    <location>
        <begin position="309"/>
        <end position="319"/>
    </location>
</feature>
<dbReference type="Proteomes" id="UP000509626">
    <property type="component" value="Chromosome"/>
</dbReference>
<accession>A0A7D5L802</accession>
<dbReference type="AlphaFoldDB" id="A0A7D5L802"/>
<evidence type="ECO:0000313" key="4">
    <source>
        <dbReference type="Proteomes" id="UP000509626"/>
    </source>
</evidence>
<evidence type="ECO:0000259" key="2">
    <source>
        <dbReference type="PROSITE" id="PS50206"/>
    </source>
</evidence>
<evidence type="ECO:0000256" key="1">
    <source>
        <dbReference type="SAM" id="MobiDB-lite"/>
    </source>
</evidence>
<dbReference type="InterPro" id="IPR001763">
    <property type="entry name" value="Rhodanese-like_dom"/>
</dbReference>
<organism evidence="3 4">
    <name type="scientific">Halorarum salinum</name>
    <dbReference type="NCBI Taxonomy" id="2743089"/>
    <lineage>
        <taxon>Archaea</taxon>
        <taxon>Methanobacteriati</taxon>
        <taxon>Methanobacteriota</taxon>
        <taxon>Stenosarchaea group</taxon>
        <taxon>Halobacteria</taxon>
        <taxon>Halobacteriales</taxon>
        <taxon>Haloferacaceae</taxon>
        <taxon>Halorarum</taxon>
    </lineage>
</organism>
<dbReference type="KEGG" id="halu:HUG12_01015"/>
<reference evidence="3 4" key="1">
    <citation type="submission" date="2020-06" db="EMBL/GenBank/DDBJ databases">
        <title>NJ-3-1, isolated from saline soil.</title>
        <authorList>
            <person name="Cui H.L."/>
            <person name="Shi X."/>
        </authorList>
    </citation>
    <scope>NUCLEOTIDE SEQUENCE [LARGE SCALE GENOMIC DNA]</scope>
    <source>
        <strain evidence="3 4">NJ-3-1</strain>
    </source>
</reference>
<dbReference type="OrthoDB" id="252224at2157"/>
<dbReference type="PROSITE" id="PS50206">
    <property type="entry name" value="RHODANESE_3"/>
    <property type="match status" value="1"/>
</dbReference>
<proteinExistence type="predicted"/>
<dbReference type="PROSITE" id="PS51257">
    <property type="entry name" value="PROKAR_LIPOPROTEIN"/>
    <property type="match status" value="1"/>
</dbReference>
<dbReference type="InterPro" id="IPR006311">
    <property type="entry name" value="TAT_signal"/>
</dbReference>
<dbReference type="EMBL" id="CP058579">
    <property type="protein sequence ID" value="QLG60406.1"/>
    <property type="molecule type" value="Genomic_DNA"/>
</dbReference>
<dbReference type="Gene3D" id="3.40.250.10">
    <property type="entry name" value="Rhodanese-like domain"/>
    <property type="match status" value="1"/>
</dbReference>
<dbReference type="GeneID" id="56035996"/>
<feature type="region of interest" description="Disordered" evidence="1">
    <location>
        <begin position="293"/>
        <end position="329"/>
    </location>
</feature>
<gene>
    <name evidence="3" type="ORF">HUG12_01015</name>
</gene>
<feature type="domain" description="Rhodanese" evidence="2">
    <location>
        <begin position="119"/>
        <end position="212"/>
    </location>
</feature>
<dbReference type="SUPFAM" id="SSF52821">
    <property type="entry name" value="Rhodanese/Cell cycle control phosphatase"/>
    <property type="match status" value="1"/>
</dbReference>